<evidence type="ECO:0000313" key="3">
    <source>
        <dbReference type="Proteomes" id="UP000834106"/>
    </source>
</evidence>
<protein>
    <recommendedName>
        <fullName evidence="1">Serine-threonine/tyrosine-protein kinase catalytic domain-containing protein</fullName>
    </recommendedName>
</protein>
<gene>
    <name evidence="2" type="ORF">FPE_LOCUS29508</name>
</gene>
<dbReference type="PANTHER" id="PTHR48055">
    <property type="entry name" value="LEUCINE-RICH REPEAT RECEPTOR PROTEIN KINASE EMS1"/>
    <property type="match status" value="1"/>
</dbReference>
<feature type="domain" description="Serine-threonine/tyrosine-protein kinase catalytic" evidence="1">
    <location>
        <begin position="7"/>
        <end position="114"/>
    </location>
</feature>
<keyword evidence="3" id="KW-1185">Reference proteome</keyword>
<dbReference type="Proteomes" id="UP000834106">
    <property type="component" value="Chromosome 18"/>
</dbReference>
<dbReference type="SUPFAM" id="SSF56112">
    <property type="entry name" value="Protein kinase-like (PK-like)"/>
    <property type="match status" value="1"/>
</dbReference>
<dbReference type="InterPro" id="IPR001245">
    <property type="entry name" value="Ser-Thr/Tyr_kinase_cat_dom"/>
</dbReference>
<evidence type="ECO:0000259" key="1">
    <source>
        <dbReference type="Pfam" id="PF07714"/>
    </source>
</evidence>
<organism evidence="2 3">
    <name type="scientific">Fraxinus pennsylvanica</name>
    <dbReference type="NCBI Taxonomy" id="56036"/>
    <lineage>
        <taxon>Eukaryota</taxon>
        <taxon>Viridiplantae</taxon>
        <taxon>Streptophyta</taxon>
        <taxon>Embryophyta</taxon>
        <taxon>Tracheophyta</taxon>
        <taxon>Spermatophyta</taxon>
        <taxon>Magnoliopsida</taxon>
        <taxon>eudicotyledons</taxon>
        <taxon>Gunneridae</taxon>
        <taxon>Pentapetalae</taxon>
        <taxon>asterids</taxon>
        <taxon>lamiids</taxon>
        <taxon>Lamiales</taxon>
        <taxon>Oleaceae</taxon>
        <taxon>Oleeae</taxon>
        <taxon>Fraxinus</taxon>
    </lineage>
</organism>
<dbReference type="GO" id="GO:0016020">
    <property type="term" value="C:membrane"/>
    <property type="evidence" value="ECO:0007669"/>
    <property type="project" value="TreeGrafter"/>
</dbReference>
<evidence type="ECO:0000313" key="2">
    <source>
        <dbReference type="EMBL" id="CAI9782078.1"/>
    </source>
</evidence>
<dbReference type="Pfam" id="PF07714">
    <property type="entry name" value="PK_Tyr_Ser-Thr"/>
    <property type="match status" value="1"/>
</dbReference>
<dbReference type="Gene3D" id="1.10.510.10">
    <property type="entry name" value="Transferase(Phosphotransferase) domain 1"/>
    <property type="match status" value="1"/>
</dbReference>
<dbReference type="AlphaFoldDB" id="A0AAD2A5X1"/>
<dbReference type="InterPro" id="IPR011009">
    <property type="entry name" value="Kinase-like_dom_sf"/>
</dbReference>
<sequence length="130" mass="14907">MSHIKSIYISPEYGTEGLVSTRCDVYSYGIMLMETFTRKRPSDEMFAGDFSLRRWVKDSLPDVLHRVVDPNILNLEKKHSIEKLHCIASIMELALNCSAESSWERLNMTDVLAALTKIKLQVLTSREVSR</sequence>
<dbReference type="EMBL" id="OU503053">
    <property type="protein sequence ID" value="CAI9782078.1"/>
    <property type="molecule type" value="Genomic_DNA"/>
</dbReference>
<dbReference type="GO" id="GO:0004672">
    <property type="term" value="F:protein kinase activity"/>
    <property type="evidence" value="ECO:0007669"/>
    <property type="project" value="InterPro"/>
</dbReference>
<reference evidence="2" key="1">
    <citation type="submission" date="2023-05" db="EMBL/GenBank/DDBJ databases">
        <authorList>
            <person name="Huff M."/>
        </authorList>
    </citation>
    <scope>NUCLEOTIDE SEQUENCE</scope>
</reference>
<name>A0AAD2A5X1_9LAMI</name>
<dbReference type="PANTHER" id="PTHR48055:SF36">
    <property type="entry name" value="PROTEIN KINASE, PLANT-TYPE, PUTATIVE-RELATED"/>
    <property type="match status" value="1"/>
</dbReference>
<dbReference type="InterPro" id="IPR051564">
    <property type="entry name" value="LRR_receptor-like_kinase"/>
</dbReference>
<proteinExistence type="predicted"/>
<accession>A0AAD2A5X1</accession>